<accession>A0ABU1UYA4</accession>
<comment type="caution">
    <text evidence="1">The sequence shown here is derived from an EMBL/GenBank/DDBJ whole genome shotgun (WGS) entry which is preliminary data.</text>
</comment>
<evidence type="ECO:0000313" key="2">
    <source>
        <dbReference type="Proteomes" id="UP001253595"/>
    </source>
</evidence>
<dbReference type="RefSeq" id="WP_310072298.1">
    <property type="nucleotide sequence ID" value="NZ_JAVDVX010000003.1"/>
</dbReference>
<evidence type="ECO:0000313" key="1">
    <source>
        <dbReference type="EMBL" id="MDR7090177.1"/>
    </source>
</evidence>
<protein>
    <recommendedName>
        <fullName evidence="3">Nucleoside 2-deoxyribosyltransferase</fullName>
    </recommendedName>
</protein>
<proteinExistence type="predicted"/>
<keyword evidence="2" id="KW-1185">Reference proteome</keyword>
<sequence length="150" mass="16427">MTATALIFYPEPYVGFNKTQLIERHLSAAGVIGSKFKSSSFFSAGQNFRHFIPKVDSIHKYHYGLIRIQIQAVGGWVKVAGRAAILDCSNVVLVEGDIIGYPLERYAALRELLAQITGDHYEVGIVHDPLGGGVSEPESNYCITTAELVD</sequence>
<reference evidence="1 2" key="1">
    <citation type="submission" date="2023-07" db="EMBL/GenBank/DDBJ databases">
        <title>Sorghum-associated microbial communities from plants grown in Nebraska, USA.</title>
        <authorList>
            <person name="Schachtman D."/>
        </authorList>
    </citation>
    <scope>NUCLEOTIDE SEQUENCE [LARGE SCALE GENOMIC DNA]</scope>
    <source>
        <strain evidence="1 2">BE190</strain>
    </source>
</reference>
<dbReference type="Proteomes" id="UP001253595">
    <property type="component" value="Unassembled WGS sequence"/>
</dbReference>
<evidence type="ECO:0008006" key="3">
    <source>
        <dbReference type="Google" id="ProtNLM"/>
    </source>
</evidence>
<organism evidence="1 2">
    <name type="scientific">Cellvibrio fibrivorans</name>
    <dbReference type="NCBI Taxonomy" id="126350"/>
    <lineage>
        <taxon>Bacteria</taxon>
        <taxon>Pseudomonadati</taxon>
        <taxon>Pseudomonadota</taxon>
        <taxon>Gammaproteobacteria</taxon>
        <taxon>Cellvibrionales</taxon>
        <taxon>Cellvibrionaceae</taxon>
        <taxon>Cellvibrio</taxon>
    </lineage>
</organism>
<gene>
    <name evidence="1" type="ORF">J2X05_002199</name>
</gene>
<name>A0ABU1UYA4_9GAMM</name>
<dbReference type="EMBL" id="JAVDVX010000003">
    <property type="protein sequence ID" value="MDR7090177.1"/>
    <property type="molecule type" value="Genomic_DNA"/>
</dbReference>